<dbReference type="EMBL" id="CAKOFQ010006713">
    <property type="protein sequence ID" value="CAH1964078.1"/>
    <property type="molecule type" value="Genomic_DNA"/>
</dbReference>
<name>A0A9P0P0M9_ACAOB</name>
<sequence length="469" mass="52662">MDTETEELYFQKLQEFVIDNDQIVTVPFLARSLGIPLQESQRLISKYVEDRRKLDSKQQLSVTYTVMGTLKNGKGDSIMMFDNSNIKEKESLFDKIHSDIIFSVQKNNDVDFNIIALVDKFDASEISDEPLPGCIIGKECVKRNLKIKKLPSPPPTTIKGKSAMFMPKTNSPKSSEDFPSKKPESKGSTAISDMFSKAPVSKATEKDDKKTSAKDTKPTNKGKGTLSNFFSQGSTKSSFGSKAKSESKSSLTNGTGSTECSQDDIDVTEFMEVDFQEDLKKVENEKENEVEKETKMEIKEKKEIKKSNAKKKRGRSQGGSEEKNTKRRKRIIERNDSDSDDLFGNESDEEDVIEKSDEEIEKAPPPVTVTEKQESVKGKVRKAVDKTYMDKDGFLVTTTDYEYVSAAEDEVAEPVKDVEEEKPIPKPIEKKNSASSNESSPRTTSKTKKGKKNAITQNQPTLMNFFKKK</sequence>
<dbReference type="Pfam" id="PF09507">
    <property type="entry name" value="CDC27"/>
    <property type="match status" value="1"/>
</dbReference>
<dbReference type="InterPro" id="IPR041913">
    <property type="entry name" value="POLD3_sf"/>
</dbReference>
<protein>
    <recommendedName>
        <fullName evidence="2">DNA polymerase delta subunit 3</fullName>
    </recommendedName>
</protein>
<feature type="compositionally biased region" description="Acidic residues" evidence="5">
    <location>
        <begin position="338"/>
        <end position="360"/>
    </location>
</feature>
<dbReference type="InterPro" id="IPR019038">
    <property type="entry name" value="POLD3"/>
</dbReference>
<dbReference type="Gene3D" id="3.90.1030.20">
    <property type="entry name" value="DNA polymerase delta, p66 (Cdc27) subunit, wHTH domain"/>
    <property type="match status" value="1"/>
</dbReference>
<feature type="region of interest" description="Disordered" evidence="5">
    <location>
        <begin position="148"/>
        <end position="379"/>
    </location>
</feature>
<dbReference type="PANTHER" id="PTHR17598:SF13">
    <property type="entry name" value="DNA POLYMERASE DELTA SUBUNIT 3"/>
    <property type="match status" value="1"/>
</dbReference>
<proteinExistence type="predicted"/>
<dbReference type="GO" id="GO:0043625">
    <property type="term" value="C:delta DNA polymerase complex"/>
    <property type="evidence" value="ECO:0007669"/>
    <property type="project" value="InterPro"/>
</dbReference>
<evidence type="ECO:0000256" key="5">
    <source>
        <dbReference type="SAM" id="MobiDB-lite"/>
    </source>
</evidence>
<evidence type="ECO:0000256" key="4">
    <source>
        <dbReference type="ARBA" id="ARBA00023242"/>
    </source>
</evidence>
<feature type="compositionally biased region" description="Polar residues" evidence="5">
    <location>
        <begin position="225"/>
        <end position="240"/>
    </location>
</feature>
<dbReference type="GO" id="GO:0006271">
    <property type="term" value="P:DNA strand elongation involved in DNA replication"/>
    <property type="evidence" value="ECO:0007669"/>
    <property type="project" value="TreeGrafter"/>
</dbReference>
<comment type="subcellular location">
    <subcellularLocation>
        <location evidence="1">Nucleus</location>
    </subcellularLocation>
</comment>
<dbReference type="Proteomes" id="UP001152888">
    <property type="component" value="Unassembled WGS sequence"/>
</dbReference>
<evidence type="ECO:0000313" key="6">
    <source>
        <dbReference type="EMBL" id="CAH1964078.1"/>
    </source>
</evidence>
<comment type="caution">
    <text evidence="6">The sequence shown here is derived from an EMBL/GenBank/DDBJ whole genome shotgun (WGS) entry which is preliminary data.</text>
</comment>
<dbReference type="GO" id="GO:0006297">
    <property type="term" value="P:nucleotide-excision repair, DNA gap filling"/>
    <property type="evidence" value="ECO:0007669"/>
    <property type="project" value="TreeGrafter"/>
</dbReference>
<keyword evidence="4" id="KW-0539">Nucleus</keyword>
<evidence type="ECO:0000256" key="3">
    <source>
        <dbReference type="ARBA" id="ARBA00022705"/>
    </source>
</evidence>
<keyword evidence="7" id="KW-1185">Reference proteome</keyword>
<feature type="compositionally biased region" description="Basic and acidic residues" evidence="5">
    <location>
        <begin position="413"/>
        <end position="432"/>
    </location>
</feature>
<feature type="compositionally biased region" description="Basic and acidic residues" evidence="5">
    <location>
        <begin position="174"/>
        <end position="185"/>
    </location>
</feature>
<feature type="compositionally biased region" description="Acidic residues" evidence="5">
    <location>
        <begin position="261"/>
        <end position="276"/>
    </location>
</feature>
<dbReference type="AlphaFoldDB" id="A0A9P0P0M9"/>
<accession>A0A9P0P0M9</accession>
<dbReference type="PANTHER" id="PTHR17598">
    <property type="entry name" value="DNA POLYMERASE DELTA SUBUNIT 3"/>
    <property type="match status" value="1"/>
</dbReference>
<dbReference type="OrthoDB" id="6765399at2759"/>
<feature type="compositionally biased region" description="Basic and acidic residues" evidence="5">
    <location>
        <begin position="277"/>
        <end position="306"/>
    </location>
</feature>
<reference evidence="6" key="1">
    <citation type="submission" date="2022-03" db="EMBL/GenBank/DDBJ databases">
        <authorList>
            <person name="Sayadi A."/>
        </authorList>
    </citation>
    <scope>NUCLEOTIDE SEQUENCE</scope>
</reference>
<keyword evidence="3" id="KW-0235">DNA replication</keyword>
<evidence type="ECO:0000256" key="2">
    <source>
        <dbReference type="ARBA" id="ARBA00017589"/>
    </source>
</evidence>
<dbReference type="GO" id="GO:0003887">
    <property type="term" value="F:DNA-directed DNA polymerase activity"/>
    <property type="evidence" value="ECO:0007669"/>
    <property type="project" value="TreeGrafter"/>
</dbReference>
<evidence type="ECO:0000313" key="7">
    <source>
        <dbReference type="Proteomes" id="UP001152888"/>
    </source>
</evidence>
<organism evidence="6 7">
    <name type="scientific">Acanthoscelides obtectus</name>
    <name type="common">Bean weevil</name>
    <name type="synonym">Bruchus obtectus</name>
    <dbReference type="NCBI Taxonomy" id="200917"/>
    <lineage>
        <taxon>Eukaryota</taxon>
        <taxon>Metazoa</taxon>
        <taxon>Ecdysozoa</taxon>
        <taxon>Arthropoda</taxon>
        <taxon>Hexapoda</taxon>
        <taxon>Insecta</taxon>
        <taxon>Pterygota</taxon>
        <taxon>Neoptera</taxon>
        <taxon>Endopterygota</taxon>
        <taxon>Coleoptera</taxon>
        <taxon>Polyphaga</taxon>
        <taxon>Cucujiformia</taxon>
        <taxon>Chrysomeloidea</taxon>
        <taxon>Chrysomelidae</taxon>
        <taxon>Bruchinae</taxon>
        <taxon>Bruchini</taxon>
        <taxon>Acanthoscelides</taxon>
    </lineage>
</organism>
<dbReference type="GO" id="GO:1904161">
    <property type="term" value="P:DNA synthesis involved in UV-damage excision repair"/>
    <property type="evidence" value="ECO:0007669"/>
    <property type="project" value="TreeGrafter"/>
</dbReference>
<feature type="compositionally biased region" description="Polar residues" evidence="5">
    <location>
        <begin position="248"/>
        <end position="260"/>
    </location>
</feature>
<gene>
    <name evidence="6" type="ORF">ACAOBT_LOCUS5579</name>
</gene>
<feature type="region of interest" description="Disordered" evidence="5">
    <location>
        <begin position="408"/>
        <end position="469"/>
    </location>
</feature>
<feature type="compositionally biased region" description="Basic and acidic residues" evidence="5">
    <location>
        <begin position="203"/>
        <end position="218"/>
    </location>
</feature>
<evidence type="ECO:0000256" key="1">
    <source>
        <dbReference type="ARBA" id="ARBA00004123"/>
    </source>
</evidence>